<keyword evidence="2" id="KW-1185">Reference proteome</keyword>
<dbReference type="EMBL" id="KQ030527">
    <property type="protein sequence ID" value="KJZ74306.1"/>
    <property type="molecule type" value="Genomic_DNA"/>
</dbReference>
<dbReference type="AlphaFoldDB" id="A0A0F7ZJD6"/>
<dbReference type="OrthoDB" id="4907280at2759"/>
<organism evidence="1 2">
    <name type="scientific">Hirsutella minnesotensis 3608</name>
    <dbReference type="NCBI Taxonomy" id="1043627"/>
    <lineage>
        <taxon>Eukaryota</taxon>
        <taxon>Fungi</taxon>
        <taxon>Dikarya</taxon>
        <taxon>Ascomycota</taxon>
        <taxon>Pezizomycotina</taxon>
        <taxon>Sordariomycetes</taxon>
        <taxon>Hypocreomycetidae</taxon>
        <taxon>Hypocreales</taxon>
        <taxon>Ophiocordycipitaceae</taxon>
        <taxon>Hirsutella</taxon>
    </lineage>
</organism>
<reference evidence="1 2" key="1">
    <citation type="journal article" date="2014" name="Genome Biol. Evol.">
        <title>Comparative genomics and transcriptomics analyses reveal divergent lifestyle features of nematode endoparasitic fungus Hirsutella minnesotensis.</title>
        <authorList>
            <person name="Lai Y."/>
            <person name="Liu K."/>
            <person name="Zhang X."/>
            <person name="Zhang X."/>
            <person name="Li K."/>
            <person name="Wang N."/>
            <person name="Shu C."/>
            <person name="Wu Y."/>
            <person name="Wang C."/>
            <person name="Bushley K.E."/>
            <person name="Xiang M."/>
            <person name="Liu X."/>
        </authorList>
    </citation>
    <scope>NUCLEOTIDE SEQUENCE [LARGE SCALE GENOMIC DNA]</scope>
    <source>
        <strain evidence="1 2">3608</strain>
    </source>
</reference>
<dbReference type="InterPro" id="IPR017946">
    <property type="entry name" value="PLC-like_Pdiesterase_TIM-brl"/>
</dbReference>
<evidence type="ECO:0008006" key="3">
    <source>
        <dbReference type="Google" id="ProtNLM"/>
    </source>
</evidence>
<proteinExistence type="predicted"/>
<evidence type="ECO:0000313" key="2">
    <source>
        <dbReference type="Proteomes" id="UP000054481"/>
    </source>
</evidence>
<name>A0A0F7ZJD6_9HYPO</name>
<dbReference type="Gene3D" id="3.20.20.190">
    <property type="entry name" value="Phosphatidylinositol (PI) phosphodiesterase"/>
    <property type="match status" value="1"/>
</dbReference>
<evidence type="ECO:0000313" key="1">
    <source>
        <dbReference type="EMBL" id="KJZ74306.1"/>
    </source>
</evidence>
<sequence length="180" mass="19968">MARNILKPAGVKVFWGFGGQNAGGRAYQVIRDGLDENESIGIDGLDGKITARNAEEKFQREGPTNKAQRIWSMGHSLMDFNGKLGDCSDKGGKSLKICPQLRYAVESKAFGKVFGWTVAKFHYSTASQLLYAGVDGLIYGQLTKNYDDSPDSRDAIKILKDLLEKNKNRVYLATLDDKPW</sequence>
<dbReference type="Proteomes" id="UP000054481">
    <property type="component" value="Unassembled WGS sequence"/>
</dbReference>
<dbReference type="GO" id="GO:0006629">
    <property type="term" value="P:lipid metabolic process"/>
    <property type="evidence" value="ECO:0007669"/>
    <property type="project" value="InterPro"/>
</dbReference>
<dbReference type="GO" id="GO:0008081">
    <property type="term" value="F:phosphoric diester hydrolase activity"/>
    <property type="evidence" value="ECO:0007669"/>
    <property type="project" value="InterPro"/>
</dbReference>
<gene>
    <name evidence="1" type="ORF">HIM_06312</name>
</gene>
<accession>A0A0F7ZJD6</accession>
<protein>
    <recommendedName>
        <fullName evidence="3">Chitinase</fullName>
    </recommendedName>
</protein>